<keyword evidence="5" id="KW-0067">ATP-binding</keyword>
<sequence length="679" mass="75141">MLRLSSSVCPFCEARAIAKTIFHSWQPSRGAATLQKRRPSRMTLSNTVKSGPRAVDDWGRPAPKPKSRNSPFGGMNITEVPRDLEAPTRIPASRQDRRRTSRNQPVSTPRRKDDRRSNKDPMHALKMQRTLANVSYEKRGRIKELITQRDSFDEFELLPIVKQSIATQALGRVTDVNPTPIQRLAIPALLGTEINKPRRRRIGKAEPEKQMEQFLLAAETGTGKTLAYLLPVIDAMKRAEMEEGRFEERRERKAIPQIAAPTGKSRPFDVTPPESNQPDEDTARPRAIILVPTSELVEQVGALVKSLSHTVKYRAALLSSVYTGKMIRSRLFTTAGIDIVVTTPHLLHSITESDPNVLSRVTHLVIDEADSLLDRSFAPTTSGIIDRASPSLQQLILCSATIPRSLDKYLERRFPTIKRLVTPNLHAIPRRVQLSVVDIDKVPFQGNRNLACAQVIWDIGKEGAPDENEGEMLGREKKIVVFVNEREKSTELAQFLRSKGINATALSRDSDSRSSSDNVLAEFTNVHHLPPPPQVSAPAPRLLTPPPFSSSSSTTYTPSPLLGTLSNPLPAPTPAAPRTSSSSKALTALRNTLSPARNALPTTSVLVTTDILSRGVDTLPVRHVVLYDVPHTTIDFIHRLGRVGRLGRRGRGVVLVGKNDRKDVVREVRDGMFRGAALI</sequence>
<feature type="region of interest" description="Disordered" evidence="8">
    <location>
        <begin position="524"/>
        <end position="584"/>
    </location>
</feature>
<feature type="domain" description="Helicase C-terminal" evidence="10">
    <location>
        <begin position="451"/>
        <end position="679"/>
    </location>
</feature>
<dbReference type="EC" id="3.6.4.13" evidence="1"/>
<keyword evidence="6" id="KW-0694">RNA-binding</keyword>
<dbReference type="InterPro" id="IPR011545">
    <property type="entry name" value="DEAD/DEAH_box_helicase_dom"/>
</dbReference>
<evidence type="ECO:0000256" key="8">
    <source>
        <dbReference type="SAM" id="MobiDB-lite"/>
    </source>
</evidence>
<feature type="region of interest" description="Disordered" evidence="8">
    <location>
        <begin position="245"/>
        <end position="284"/>
    </location>
</feature>
<evidence type="ECO:0000256" key="6">
    <source>
        <dbReference type="ARBA" id="ARBA00022884"/>
    </source>
</evidence>
<dbReference type="SMART" id="SM00487">
    <property type="entry name" value="DEXDc"/>
    <property type="match status" value="1"/>
</dbReference>
<keyword evidence="4 11" id="KW-0347">Helicase</keyword>
<organism evidence="11 12">
    <name type="scientific">Extremus antarcticus</name>
    <dbReference type="NCBI Taxonomy" id="702011"/>
    <lineage>
        <taxon>Eukaryota</taxon>
        <taxon>Fungi</taxon>
        <taxon>Dikarya</taxon>
        <taxon>Ascomycota</taxon>
        <taxon>Pezizomycotina</taxon>
        <taxon>Dothideomycetes</taxon>
        <taxon>Dothideomycetidae</taxon>
        <taxon>Mycosphaerellales</taxon>
        <taxon>Extremaceae</taxon>
        <taxon>Extremus</taxon>
    </lineage>
</organism>
<evidence type="ECO:0000256" key="3">
    <source>
        <dbReference type="ARBA" id="ARBA00022801"/>
    </source>
</evidence>
<comment type="caution">
    <text evidence="11">The sequence shown here is derived from an EMBL/GenBank/DDBJ whole genome shotgun (WGS) entry which is preliminary data.</text>
</comment>
<evidence type="ECO:0000259" key="9">
    <source>
        <dbReference type="PROSITE" id="PS51192"/>
    </source>
</evidence>
<dbReference type="Gene3D" id="3.40.50.300">
    <property type="entry name" value="P-loop containing nucleotide triphosphate hydrolases"/>
    <property type="match status" value="2"/>
</dbReference>
<evidence type="ECO:0000313" key="12">
    <source>
        <dbReference type="Proteomes" id="UP001271007"/>
    </source>
</evidence>
<feature type="domain" description="Helicase ATP-binding" evidence="9">
    <location>
        <begin position="205"/>
        <end position="420"/>
    </location>
</feature>
<comment type="catalytic activity">
    <reaction evidence="7">
        <text>ATP + H2O = ADP + phosphate + H(+)</text>
        <dbReference type="Rhea" id="RHEA:13065"/>
        <dbReference type="ChEBI" id="CHEBI:15377"/>
        <dbReference type="ChEBI" id="CHEBI:15378"/>
        <dbReference type="ChEBI" id="CHEBI:30616"/>
        <dbReference type="ChEBI" id="CHEBI:43474"/>
        <dbReference type="ChEBI" id="CHEBI:456216"/>
        <dbReference type="EC" id="3.6.4.13"/>
    </reaction>
</comment>
<evidence type="ECO:0000256" key="7">
    <source>
        <dbReference type="ARBA" id="ARBA00047984"/>
    </source>
</evidence>
<dbReference type="InterPro" id="IPR001650">
    <property type="entry name" value="Helicase_C-like"/>
</dbReference>
<feature type="compositionally biased region" description="Low complexity" evidence="8">
    <location>
        <begin position="549"/>
        <end position="568"/>
    </location>
</feature>
<evidence type="ECO:0000256" key="5">
    <source>
        <dbReference type="ARBA" id="ARBA00022840"/>
    </source>
</evidence>
<dbReference type="Pfam" id="PF00271">
    <property type="entry name" value="Helicase_C"/>
    <property type="match status" value="1"/>
</dbReference>
<evidence type="ECO:0000256" key="2">
    <source>
        <dbReference type="ARBA" id="ARBA00022741"/>
    </source>
</evidence>
<dbReference type="SUPFAM" id="SSF52540">
    <property type="entry name" value="P-loop containing nucleoside triphosphate hydrolases"/>
    <property type="match status" value="2"/>
</dbReference>
<feature type="compositionally biased region" description="Basic and acidic residues" evidence="8">
    <location>
        <begin position="245"/>
        <end position="254"/>
    </location>
</feature>
<evidence type="ECO:0000313" key="11">
    <source>
        <dbReference type="EMBL" id="KAK3058639.1"/>
    </source>
</evidence>
<dbReference type="GO" id="GO:0005524">
    <property type="term" value="F:ATP binding"/>
    <property type="evidence" value="ECO:0007669"/>
    <property type="project" value="UniProtKB-KW"/>
</dbReference>
<dbReference type="EMBL" id="JAWDJX010000001">
    <property type="protein sequence ID" value="KAK3058639.1"/>
    <property type="molecule type" value="Genomic_DNA"/>
</dbReference>
<dbReference type="PANTHER" id="PTHR47960">
    <property type="entry name" value="DEAD-BOX ATP-DEPENDENT RNA HELICASE 50"/>
    <property type="match status" value="1"/>
</dbReference>
<dbReference type="AlphaFoldDB" id="A0AAJ0GJ76"/>
<protein>
    <recommendedName>
        <fullName evidence="1">RNA helicase</fullName>
        <ecNumber evidence="1">3.6.4.13</ecNumber>
    </recommendedName>
</protein>
<evidence type="ECO:0000259" key="10">
    <source>
        <dbReference type="PROSITE" id="PS51194"/>
    </source>
</evidence>
<evidence type="ECO:0000256" key="4">
    <source>
        <dbReference type="ARBA" id="ARBA00022806"/>
    </source>
</evidence>
<proteinExistence type="predicted"/>
<dbReference type="PROSITE" id="PS51194">
    <property type="entry name" value="HELICASE_CTER"/>
    <property type="match status" value="1"/>
</dbReference>
<keyword evidence="3 11" id="KW-0378">Hydrolase</keyword>
<evidence type="ECO:0000256" key="1">
    <source>
        <dbReference type="ARBA" id="ARBA00012552"/>
    </source>
</evidence>
<dbReference type="SMART" id="SM00490">
    <property type="entry name" value="HELICc"/>
    <property type="match status" value="1"/>
</dbReference>
<dbReference type="PROSITE" id="PS51192">
    <property type="entry name" value="HELICASE_ATP_BIND_1"/>
    <property type="match status" value="1"/>
</dbReference>
<dbReference type="InterPro" id="IPR014001">
    <property type="entry name" value="Helicase_ATP-bd"/>
</dbReference>
<dbReference type="InterPro" id="IPR027417">
    <property type="entry name" value="P-loop_NTPase"/>
</dbReference>
<reference evidence="11" key="1">
    <citation type="submission" date="2023-04" db="EMBL/GenBank/DDBJ databases">
        <title>Black Yeasts Isolated from many extreme environments.</title>
        <authorList>
            <person name="Coleine C."/>
            <person name="Stajich J.E."/>
            <person name="Selbmann L."/>
        </authorList>
    </citation>
    <scope>NUCLEOTIDE SEQUENCE</scope>
    <source>
        <strain evidence="11">CCFEE 5312</strain>
    </source>
</reference>
<feature type="region of interest" description="Disordered" evidence="8">
    <location>
        <begin position="27"/>
        <end position="124"/>
    </location>
</feature>
<feature type="compositionally biased region" description="Basic and acidic residues" evidence="8">
    <location>
        <begin position="110"/>
        <end position="123"/>
    </location>
</feature>
<keyword evidence="12" id="KW-1185">Reference proteome</keyword>
<dbReference type="GO" id="GO:0003724">
    <property type="term" value="F:RNA helicase activity"/>
    <property type="evidence" value="ECO:0007669"/>
    <property type="project" value="UniProtKB-EC"/>
</dbReference>
<dbReference type="Proteomes" id="UP001271007">
    <property type="component" value="Unassembled WGS sequence"/>
</dbReference>
<dbReference type="GO" id="GO:0016787">
    <property type="term" value="F:hydrolase activity"/>
    <property type="evidence" value="ECO:0007669"/>
    <property type="project" value="UniProtKB-KW"/>
</dbReference>
<name>A0AAJ0GJ76_9PEZI</name>
<keyword evidence="2" id="KW-0547">Nucleotide-binding</keyword>
<accession>A0AAJ0GJ76</accession>
<gene>
    <name evidence="11" type="primary">MRH4</name>
    <name evidence="11" type="ORF">LTR09_000204</name>
</gene>
<dbReference type="GO" id="GO:0003723">
    <property type="term" value="F:RNA binding"/>
    <property type="evidence" value="ECO:0007669"/>
    <property type="project" value="UniProtKB-KW"/>
</dbReference>
<dbReference type="Pfam" id="PF00270">
    <property type="entry name" value="DEAD"/>
    <property type="match status" value="1"/>
</dbReference>